<protein>
    <submittedName>
        <fullName evidence="1">Uncharacterized protein</fullName>
    </submittedName>
</protein>
<comment type="caution">
    <text evidence="1">The sequence shown here is derived from an EMBL/GenBank/DDBJ whole genome shotgun (WGS) entry which is preliminary data.</text>
</comment>
<organism evidence="1 2">
    <name type="scientific">Hibiscus sabdariffa</name>
    <name type="common">roselle</name>
    <dbReference type="NCBI Taxonomy" id="183260"/>
    <lineage>
        <taxon>Eukaryota</taxon>
        <taxon>Viridiplantae</taxon>
        <taxon>Streptophyta</taxon>
        <taxon>Embryophyta</taxon>
        <taxon>Tracheophyta</taxon>
        <taxon>Spermatophyta</taxon>
        <taxon>Magnoliopsida</taxon>
        <taxon>eudicotyledons</taxon>
        <taxon>Gunneridae</taxon>
        <taxon>Pentapetalae</taxon>
        <taxon>rosids</taxon>
        <taxon>malvids</taxon>
        <taxon>Malvales</taxon>
        <taxon>Malvaceae</taxon>
        <taxon>Malvoideae</taxon>
        <taxon>Hibiscus</taxon>
    </lineage>
</organism>
<name>A0ABR2PG44_9ROSI</name>
<keyword evidence="2" id="KW-1185">Reference proteome</keyword>
<accession>A0ABR2PG44</accession>
<evidence type="ECO:0000313" key="1">
    <source>
        <dbReference type="EMBL" id="KAK8987357.1"/>
    </source>
</evidence>
<dbReference type="EMBL" id="JBBPBN010000060">
    <property type="protein sequence ID" value="KAK8987357.1"/>
    <property type="molecule type" value="Genomic_DNA"/>
</dbReference>
<evidence type="ECO:0000313" key="2">
    <source>
        <dbReference type="Proteomes" id="UP001396334"/>
    </source>
</evidence>
<sequence>MYAMTTVYDMESLYVKGRHPRGGSERFPGLFRLHILVRGSGNPLLGELCRSRLWDIIANDLSLPTTSYGLKVRKPKVFGLRRWLNWPLGLTFISNQISST</sequence>
<proteinExistence type="predicted"/>
<reference evidence="1 2" key="1">
    <citation type="journal article" date="2024" name="G3 (Bethesda)">
        <title>Genome assembly of Hibiscus sabdariffa L. provides insights into metabolisms of medicinal natural products.</title>
        <authorList>
            <person name="Kim T."/>
        </authorList>
    </citation>
    <scope>NUCLEOTIDE SEQUENCE [LARGE SCALE GENOMIC DNA]</scope>
    <source>
        <strain evidence="1">TK-2024</strain>
        <tissue evidence="1">Old leaves</tissue>
    </source>
</reference>
<dbReference type="Proteomes" id="UP001396334">
    <property type="component" value="Unassembled WGS sequence"/>
</dbReference>
<gene>
    <name evidence="1" type="ORF">V6N11_027109</name>
</gene>